<name>A0A126QP86_9BACT</name>
<feature type="domain" description="4Fe-4S ferredoxin-type" evidence="4">
    <location>
        <begin position="743"/>
        <end position="772"/>
    </location>
</feature>
<dbReference type="SUPFAM" id="SSF69336">
    <property type="entry name" value="Alpha subunit of glutamate synthase, C-terminal domain"/>
    <property type="match status" value="1"/>
</dbReference>
<dbReference type="PROSITE" id="PS00198">
    <property type="entry name" value="4FE4S_FER_1"/>
    <property type="match status" value="1"/>
</dbReference>
<evidence type="ECO:0000256" key="3">
    <source>
        <dbReference type="ARBA" id="ARBA00023014"/>
    </source>
</evidence>
<dbReference type="EMBL" id="CP014206">
    <property type="protein sequence ID" value="AMK11518.1"/>
    <property type="molecule type" value="Genomic_DNA"/>
</dbReference>
<accession>A0A126QP86</accession>
<dbReference type="InterPro" id="IPR036188">
    <property type="entry name" value="FAD/NAD-bd_sf"/>
</dbReference>
<keyword evidence="3" id="KW-0411">Iron-sulfur</keyword>
<proteinExistence type="predicted"/>
<dbReference type="InterPro" id="IPR036485">
    <property type="entry name" value="Glu_synth_asu_C_sf"/>
</dbReference>
<evidence type="ECO:0000256" key="2">
    <source>
        <dbReference type="ARBA" id="ARBA00023004"/>
    </source>
</evidence>
<dbReference type="InterPro" id="IPR023753">
    <property type="entry name" value="FAD/NAD-binding_dom"/>
</dbReference>
<dbReference type="InterPro" id="IPR028261">
    <property type="entry name" value="DPD_II"/>
</dbReference>
<evidence type="ECO:0000256" key="1">
    <source>
        <dbReference type="ARBA" id="ARBA00022723"/>
    </source>
</evidence>
<dbReference type="InterPro" id="IPR017900">
    <property type="entry name" value="4Fe4S_Fe_S_CS"/>
</dbReference>
<dbReference type="RefSeq" id="WP_066803371.1">
    <property type="nucleotide sequence ID" value="NZ_CP014206.1"/>
</dbReference>
<evidence type="ECO:0000259" key="4">
    <source>
        <dbReference type="PROSITE" id="PS51379"/>
    </source>
</evidence>
<dbReference type="InterPro" id="IPR017896">
    <property type="entry name" value="4Fe4S_Fe-S-bd"/>
</dbReference>
<evidence type="ECO:0000313" key="6">
    <source>
        <dbReference type="EMBL" id="TDT89919.1"/>
    </source>
</evidence>
<dbReference type="OrthoDB" id="9803192at2"/>
<dbReference type="GO" id="GO:0016491">
    <property type="term" value="F:oxidoreductase activity"/>
    <property type="evidence" value="ECO:0007669"/>
    <property type="project" value="InterPro"/>
</dbReference>
<dbReference type="InterPro" id="IPR002489">
    <property type="entry name" value="Glu_synth_asu_C"/>
</dbReference>
<dbReference type="Proteomes" id="UP000055611">
    <property type="component" value="Chromosome"/>
</dbReference>
<evidence type="ECO:0000313" key="7">
    <source>
        <dbReference type="Proteomes" id="UP000055611"/>
    </source>
</evidence>
<dbReference type="Gene3D" id="1.10.1060.10">
    <property type="entry name" value="Alpha-helical ferredoxin"/>
    <property type="match status" value="1"/>
</dbReference>
<dbReference type="Pfam" id="PF14691">
    <property type="entry name" value="Fer4_20"/>
    <property type="match status" value="1"/>
</dbReference>
<dbReference type="PRINTS" id="PR00368">
    <property type="entry name" value="FADPNR"/>
</dbReference>
<dbReference type="PROSITE" id="PS51379">
    <property type="entry name" value="4FE4S_FER_2"/>
    <property type="match status" value="1"/>
</dbReference>
<dbReference type="PANTHER" id="PTHR43100:SF1">
    <property type="entry name" value="GLUTAMATE SYNTHASE [NADPH] SMALL CHAIN"/>
    <property type="match status" value="1"/>
</dbReference>
<dbReference type="Proteomes" id="UP000295506">
    <property type="component" value="Unassembled WGS sequence"/>
</dbReference>
<dbReference type="PANTHER" id="PTHR43100">
    <property type="entry name" value="GLUTAMATE SYNTHASE [NADPH] SMALL CHAIN"/>
    <property type="match status" value="1"/>
</dbReference>
<sequence length="776" mass="84857">MAKKIQRIDGHENGVRVESRILEERIQSAVRQGGRRLEVDAMGQHGIGGRLWISKDEPISVTITGSPGQRIGSKGFPGTTIEVLGPASDDVGWLNAGAEIIVQGNAANGVCNAMAQGKVFIAGNIGSRGMTMTKTNPRFDPPQLWVLGSVGDYFAEFMAGGTAVVCGVEAQNPKNVLGYRPCVGMVGGRIFVRGPIDGFSQADAMMEPIDDESWGWLTENVEQFLKKIKRSRLLKRLTRREEWQLIRAKTPFEKKGKVRRAMHDFRVNVWDAELGRGGIIGDLTDLDRSPIPLIVHGDLRRKVPVWENRKYMAPCQSSCPTGMPVQKRWQLVRDGLVDEAVDLALAYTPFPATVCGYLCPNLCMQGCTRTTQQGMAAVDITKLGREGHKSKAPALPPLSGKRVAVIGGGPAGISVAWQIRMKGHEAVVYDMAKTLGGKITSAIPYSRVPKEVVEKEVERAAKVIPHVHLQQQLKAKEFEALRDEYDFVILAVGAQKPRVIPVPGHERIYPALTFLKDAKAGTAKIGKKLVIIGAGNVGCDVATVAAGVGAEEITLIDIQEPASFGKERKEAEAVGARFKWPCFTKEITDEGVLLQSGELLEADTVIMSIGDQPDVDFLPDNIALDRGHVVVNDDYQTTDSKVFAIGDTVRPGLLTHAIGHGRRAAEVIDDIFNNRRPRSDTREMIDYTRMTLEYFDPRVIEFSDMNQCGAECSSCGSCRDCYICDTLCPQNAIKRNELPDGGFERVVDPDKCIACGFCADSCPCGIWDMKNPAPME</sequence>
<dbReference type="SUPFAM" id="SSF54862">
    <property type="entry name" value="4Fe-4S ferredoxins"/>
    <property type="match status" value="1"/>
</dbReference>
<dbReference type="InterPro" id="IPR051394">
    <property type="entry name" value="Glutamate_Synthase"/>
</dbReference>
<dbReference type="Gene3D" id="3.50.50.60">
    <property type="entry name" value="FAD/NAD(P)-binding domain"/>
    <property type="match status" value="2"/>
</dbReference>
<protein>
    <submittedName>
        <fullName evidence="6">NADPH-dependent glutamate synthase beta subunit-like oxidoreductase</fullName>
    </submittedName>
    <submittedName>
        <fullName evidence="5">Pyridine nucleotide-disulfide oxidoreductase</fullName>
    </submittedName>
</protein>
<reference evidence="5 7" key="1">
    <citation type="journal article" date="2016" name="Front. Microbiol.">
        <title>Genome Sequence of the Piezophilic, Mesophilic Sulfate-Reducing Bacterium Desulfovibrio indicus J2T.</title>
        <authorList>
            <person name="Cao J."/>
            <person name="Maignien L."/>
            <person name="Shao Z."/>
            <person name="Alain K."/>
            <person name="Jebbar M."/>
        </authorList>
    </citation>
    <scope>NUCLEOTIDE SEQUENCE [LARGE SCALE GENOMIC DNA]</scope>
    <source>
        <strain evidence="5 7">J2</strain>
    </source>
</reference>
<dbReference type="EMBL" id="SOBK01000003">
    <property type="protein sequence ID" value="TDT89919.1"/>
    <property type="molecule type" value="Genomic_DNA"/>
</dbReference>
<evidence type="ECO:0000313" key="5">
    <source>
        <dbReference type="EMBL" id="AMK11518.1"/>
    </source>
</evidence>
<dbReference type="Pfam" id="PF01493">
    <property type="entry name" value="GXGXG"/>
    <property type="match status" value="1"/>
</dbReference>
<gene>
    <name evidence="5" type="ORF">AWY79_10510</name>
    <name evidence="6" type="ORF">EDC59_103217</name>
</gene>
<dbReference type="Gene3D" id="2.160.20.60">
    <property type="entry name" value="Glutamate synthase, alpha subunit, C-terminal domain"/>
    <property type="match status" value="1"/>
</dbReference>
<dbReference type="Gene3D" id="3.30.70.20">
    <property type="match status" value="1"/>
</dbReference>
<dbReference type="KEGG" id="dej:AWY79_10510"/>
<dbReference type="GO" id="GO:0051536">
    <property type="term" value="F:iron-sulfur cluster binding"/>
    <property type="evidence" value="ECO:0007669"/>
    <property type="project" value="UniProtKB-KW"/>
</dbReference>
<dbReference type="GO" id="GO:0046872">
    <property type="term" value="F:metal ion binding"/>
    <property type="evidence" value="ECO:0007669"/>
    <property type="project" value="UniProtKB-KW"/>
</dbReference>
<organism evidence="6 8">
    <name type="scientific">Pseudodesulfovibrio indicus</name>
    <dbReference type="NCBI Taxonomy" id="1716143"/>
    <lineage>
        <taxon>Bacteria</taxon>
        <taxon>Pseudomonadati</taxon>
        <taxon>Thermodesulfobacteriota</taxon>
        <taxon>Desulfovibrionia</taxon>
        <taxon>Desulfovibrionales</taxon>
        <taxon>Desulfovibrionaceae</taxon>
    </lineage>
</organism>
<dbReference type="SUPFAM" id="SSF51905">
    <property type="entry name" value="FAD/NAD(P)-binding domain"/>
    <property type="match status" value="1"/>
</dbReference>
<evidence type="ECO:0000313" key="8">
    <source>
        <dbReference type="Proteomes" id="UP000295506"/>
    </source>
</evidence>
<reference evidence="6 8" key="2">
    <citation type="submission" date="2019-03" db="EMBL/GenBank/DDBJ databases">
        <title>Genomic Encyclopedia of Type Strains, Phase IV (KMG-IV): sequencing the most valuable type-strain genomes for metagenomic binning, comparative biology and taxonomic classification.</title>
        <authorList>
            <person name="Goeker M."/>
        </authorList>
    </citation>
    <scope>NUCLEOTIDE SEQUENCE [LARGE SCALE GENOMIC DNA]</scope>
    <source>
        <strain evidence="6 8">DSM 101483</strain>
    </source>
</reference>
<dbReference type="AlphaFoldDB" id="A0A126QP86"/>
<keyword evidence="1" id="KW-0479">Metal-binding</keyword>
<dbReference type="Pfam" id="PF12838">
    <property type="entry name" value="Fer4_7"/>
    <property type="match status" value="1"/>
</dbReference>
<keyword evidence="2" id="KW-0408">Iron</keyword>
<dbReference type="InterPro" id="IPR009051">
    <property type="entry name" value="Helical_ferredxn"/>
</dbReference>
<keyword evidence="7" id="KW-1185">Reference proteome</keyword>
<dbReference type="PRINTS" id="PR00469">
    <property type="entry name" value="PNDRDTASEII"/>
</dbReference>
<dbReference type="Pfam" id="PF07992">
    <property type="entry name" value="Pyr_redox_2"/>
    <property type="match status" value="1"/>
</dbReference>